<gene>
    <name evidence="2" type="ORF">C7459_110149</name>
</gene>
<dbReference type="GO" id="GO:0003677">
    <property type="term" value="F:DNA binding"/>
    <property type="evidence" value="ECO:0007669"/>
    <property type="project" value="UniProtKB-KW"/>
</dbReference>
<protein>
    <submittedName>
        <fullName evidence="2">DNA-binding XRE family transcriptional regulator</fullName>
    </submittedName>
</protein>
<dbReference type="Pfam" id="PF01381">
    <property type="entry name" value="HTH_3"/>
    <property type="match status" value="1"/>
</dbReference>
<proteinExistence type="predicted"/>
<name>A0A316D7C0_9BACL</name>
<keyword evidence="2" id="KW-0238">DNA-binding</keyword>
<dbReference type="Gene3D" id="1.10.260.40">
    <property type="entry name" value="lambda repressor-like DNA-binding domains"/>
    <property type="match status" value="1"/>
</dbReference>
<reference evidence="2 3" key="1">
    <citation type="submission" date="2018-05" db="EMBL/GenBank/DDBJ databases">
        <title>Genomic Encyclopedia of Type Strains, Phase IV (KMG-IV): sequencing the most valuable type-strain genomes for metagenomic binning, comparative biology and taxonomic classification.</title>
        <authorList>
            <person name="Goeker M."/>
        </authorList>
    </citation>
    <scope>NUCLEOTIDE SEQUENCE [LARGE SCALE GENOMIC DNA]</scope>
    <source>
        <strain evidence="2 3">DSM 18773</strain>
    </source>
</reference>
<dbReference type="InterPro" id="IPR010982">
    <property type="entry name" value="Lambda_DNA-bd_dom_sf"/>
</dbReference>
<dbReference type="RefSeq" id="WP_109689748.1">
    <property type="nucleotide sequence ID" value="NZ_QGGL01000010.1"/>
</dbReference>
<dbReference type="EMBL" id="QGGL01000010">
    <property type="protein sequence ID" value="PWK11620.1"/>
    <property type="molecule type" value="Genomic_DNA"/>
</dbReference>
<dbReference type="AlphaFoldDB" id="A0A316D7C0"/>
<keyword evidence="3" id="KW-1185">Reference proteome</keyword>
<feature type="domain" description="HTH cro/C1-type" evidence="1">
    <location>
        <begin position="15"/>
        <end position="61"/>
    </location>
</feature>
<dbReference type="InterPro" id="IPR001387">
    <property type="entry name" value="Cro/C1-type_HTH"/>
</dbReference>
<dbReference type="SMART" id="SM00530">
    <property type="entry name" value="HTH_XRE"/>
    <property type="match status" value="1"/>
</dbReference>
<sequence length="153" mass="18025">MEPHEFDRMISERARTIRAEANVTQDRFAEMIGISKKTLVEVEKERKTFGFSTAVTVAVLFRNGEIVQNLFGDAVLEIIDLCARQGAVKPWIKTLGGHLFWTLFLEHDGYRMQHNRVTGHYRVLDPENYRIYYSFDKEEVRQRFHEVAFEKIQ</sequence>
<dbReference type="SUPFAM" id="SSF47413">
    <property type="entry name" value="lambda repressor-like DNA-binding domains"/>
    <property type="match status" value="1"/>
</dbReference>
<evidence type="ECO:0000259" key="1">
    <source>
        <dbReference type="PROSITE" id="PS50943"/>
    </source>
</evidence>
<accession>A0A316D7C0</accession>
<organism evidence="2 3">
    <name type="scientific">Tumebacillus permanentifrigoris</name>
    <dbReference type="NCBI Taxonomy" id="378543"/>
    <lineage>
        <taxon>Bacteria</taxon>
        <taxon>Bacillati</taxon>
        <taxon>Bacillota</taxon>
        <taxon>Bacilli</taxon>
        <taxon>Bacillales</taxon>
        <taxon>Alicyclobacillaceae</taxon>
        <taxon>Tumebacillus</taxon>
    </lineage>
</organism>
<dbReference type="CDD" id="cd00093">
    <property type="entry name" value="HTH_XRE"/>
    <property type="match status" value="1"/>
</dbReference>
<comment type="caution">
    <text evidence="2">The sequence shown here is derived from an EMBL/GenBank/DDBJ whole genome shotgun (WGS) entry which is preliminary data.</text>
</comment>
<dbReference type="PROSITE" id="PS50943">
    <property type="entry name" value="HTH_CROC1"/>
    <property type="match status" value="1"/>
</dbReference>
<dbReference type="OrthoDB" id="1796720at2"/>
<evidence type="ECO:0000313" key="3">
    <source>
        <dbReference type="Proteomes" id="UP000245634"/>
    </source>
</evidence>
<dbReference type="Proteomes" id="UP000245634">
    <property type="component" value="Unassembled WGS sequence"/>
</dbReference>
<evidence type="ECO:0000313" key="2">
    <source>
        <dbReference type="EMBL" id="PWK11620.1"/>
    </source>
</evidence>